<dbReference type="GO" id="GO:0045892">
    <property type="term" value="P:negative regulation of DNA-templated transcription"/>
    <property type="evidence" value="ECO:0007669"/>
    <property type="project" value="TreeGrafter"/>
</dbReference>
<dbReference type="PANTHER" id="PTHR30136">
    <property type="entry name" value="HELIX-TURN-HELIX TRANSCRIPTIONAL REGULATOR, ICLR FAMILY"/>
    <property type="match status" value="1"/>
</dbReference>
<evidence type="ECO:0000256" key="5">
    <source>
        <dbReference type="ARBA" id="ARBA00058938"/>
    </source>
</evidence>
<evidence type="ECO:0000313" key="9">
    <source>
        <dbReference type="EMBL" id="QHO70389.1"/>
    </source>
</evidence>
<keyword evidence="10" id="KW-1185">Reference proteome</keyword>
<dbReference type="SUPFAM" id="SSF55781">
    <property type="entry name" value="GAF domain-like"/>
    <property type="match status" value="1"/>
</dbReference>
<dbReference type="GO" id="GO:0003700">
    <property type="term" value="F:DNA-binding transcription factor activity"/>
    <property type="evidence" value="ECO:0007669"/>
    <property type="project" value="TreeGrafter"/>
</dbReference>
<keyword evidence="4" id="KW-0804">Transcription</keyword>
<keyword evidence="2" id="KW-0805">Transcription regulation</keyword>
<dbReference type="RefSeq" id="WP_161886768.1">
    <property type="nucleotide sequence ID" value="NZ_CP017146.1"/>
</dbReference>
<name>A0A7L5APU7_9MICO</name>
<dbReference type="InterPro" id="IPR014757">
    <property type="entry name" value="Tscrpt_reg_IclR_C"/>
</dbReference>
<evidence type="ECO:0000313" key="10">
    <source>
        <dbReference type="Proteomes" id="UP000464507"/>
    </source>
</evidence>
<dbReference type="KEGG" id="mant:BHD05_12730"/>
<evidence type="ECO:0000256" key="2">
    <source>
        <dbReference type="ARBA" id="ARBA00023015"/>
    </source>
</evidence>
<evidence type="ECO:0000256" key="3">
    <source>
        <dbReference type="ARBA" id="ARBA00023125"/>
    </source>
</evidence>
<dbReference type="PROSITE" id="PS51078">
    <property type="entry name" value="ICLR_ED"/>
    <property type="match status" value="1"/>
</dbReference>
<dbReference type="PANTHER" id="PTHR30136:SF24">
    <property type="entry name" value="HTH-TYPE TRANSCRIPTIONAL REPRESSOR ALLR"/>
    <property type="match status" value="1"/>
</dbReference>
<accession>A0A7L5APU7</accession>
<dbReference type="Pfam" id="PF01614">
    <property type="entry name" value="IclR_C"/>
    <property type="match status" value="1"/>
</dbReference>
<dbReference type="InterPro" id="IPR036390">
    <property type="entry name" value="WH_DNA-bd_sf"/>
</dbReference>
<evidence type="ECO:0000256" key="6">
    <source>
        <dbReference type="ARBA" id="ARBA00070406"/>
    </source>
</evidence>
<dbReference type="InterPro" id="IPR029016">
    <property type="entry name" value="GAF-like_dom_sf"/>
</dbReference>
<dbReference type="Proteomes" id="UP000464507">
    <property type="component" value="Chromosome"/>
</dbReference>
<proteinExistence type="predicted"/>
<evidence type="ECO:0000259" key="7">
    <source>
        <dbReference type="PROSITE" id="PS51077"/>
    </source>
</evidence>
<dbReference type="InterPro" id="IPR036388">
    <property type="entry name" value="WH-like_DNA-bd_sf"/>
</dbReference>
<dbReference type="AlphaFoldDB" id="A0A7L5APU7"/>
<keyword evidence="1" id="KW-0319">Glycerol metabolism</keyword>
<reference evidence="9 10" key="1">
    <citation type="submission" date="2016-09" db="EMBL/GenBank/DDBJ databases">
        <title>Complete genome sequence of microbes from the polar regions.</title>
        <authorList>
            <person name="Liao L."/>
            <person name="Chen B."/>
        </authorList>
    </citation>
    <scope>NUCLEOTIDE SEQUENCE [LARGE SCALE GENOMIC DNA]</scope>
    <source>
        <strain evidence="9 10">ZS314</strain>
    </source>
</reference>
<organism evidence="9 10">
    <name type="scientific">Marisediminicola antarctica</name>
    <dbReference type="NCBI Taxonomy" id="674079"/>
    <lineage>
        <taxon>Bacteria</taxon>
        <taxon>Bacillati</taxon>
        <taxon>Actinomycetota</taxon>
        <taxon>Actinomycetes</taxon>
        <taxon>Micrococcales</taxon>
        <taxon>Microbacteriaceae</taxon>
        <taxon>Marisediminicola</taxon>
    </lineage>
</organism>
<dbReference type="SUPFAM" id="SSF46785">
    <property type="entry name" value="Winged helix' DNA-binding domain"/>
    <property type="match status" value="1"/>
</dbReference>
<comment type="function">
    <text evidence="5">May be an activator protein for the gylABX operon.</text>
</comment>
<sequence>MADDATGSVKSADRALSILEHLAATAEPQSLADIAKSLSIPKSSLHGLLRTMQTRGWVQPDESGMRYWIGPHALTVGASYLARDGFVAATAKMLDTMSLELGETVHLGSLDGPDIVYLAKRAARHSLRLVSGVGVRLPAYATALGKVLLAELAPEAVGSHLLLPLKKLTPHTIVDTEAFAADLQATRSRGYAIDEQESTEGVRCFAAALGTTGPRTHAISCSVPLARLDAEFQKHVVSTLLSAVASYEDRDAALVAV</sequence>
<feature type="domain" description="HTH iclR-type" evidence="7">
    <location>
        <begin position="9"/>
        <end position="71"/>
    </location>
</feature>
<dbReference type="GO" id="GO:0006071">
    <property type="term" value="P:glycerol metabolic process"/>
    <property type="evidence" value="ECO:0007669"/>
    <property type="project" value="UniProtKB-KW"/>
</dbReference>
<dbReference type="InterPro" id="IPR050707">
    <property type="entry name" value="HTH_MetabolicPath_Reg"/>
</dbReference>
<evidence type="ECO:0000256" key="1">
    <source>
        <dbReference type="ARBA" id="ARBA00022798"/>
    </source>
</evidence>
<evidence type="ECO:0000256" key="4">
    <source>
        <dbReference type="ARBA" id="ARBA00023163"/>
    </source>
</evidence>
<protein>
    <recommendedName>
        <fullName evidence="6">Glycerol operon regulatory protein</fullName>
    </recommendedName>
</protein>
<dbReference type="GO" id="GO:0003677">
    <property type="term" value="F:DNA binding"/>
    <property type="evidence" value="ECO:0007669"/>
    <property type="project" value="UniProtKB-KW"/>
</dbReference>
<dbReference type="PROSITE" id="PS51077">
    <property type="entry name" value="HTH_ICLR"/>
    <property type="match status" value="1"/>
</dbReference>
<feature type="domain" description="IclR-ED" evidence="8">
    <location>
        <begin position="72"/>
        <end position="254"/>
    </location>
</feature>
<evidence type="ECO:0000259" key="8">
    <source>
        <dbReference type="PROSITE" id="PS51078"/>
    </source>
</evidence>
<keyword evidence="3" id="KW-0238">DNA-binding</keyword>
<dbReference type="OrthoDB" id="8479143at2"/>
<dbReference type="SMART" id="SM00346">
    <property type="entry name" value="HTH_ICLR"/>
    <property type="match status" value="1"/>
</dbReference>
<gene>
    <name evidence="9" type="ORF">BHD05_12730</name>
</gene>
<dbReference type="InterPro" id="IPR005471">
    <property type="entry name" value="Tscrpt_reg_IclR_N"/>
</dbReference>
<dbReference type="Gene3D" id="3.30.450.40">
    <property type="match status" value="1"/>
</dbReference>
<dbReference type="FunFam" id="1.10.10.10:FF:000056">
    <property type="entry name" value="IclR family transcriptional regulator"/>
    <property type="match status" value="1"/>
</dbReference>
<dbReference type="Gene3D" id="1.10.10.10">
    <property type="entry name" value="Winged helix-like DNA-binding domain superfamily/Winged helix DNA-binding domain"/>
    <property type="match status" value="1"/>
</dbReference>
<dbReference type="EMBL" id="CP017146">
    <property type="protein sequence ID" value="QHO70389.1"/>
    <property type="molecule type" value="Genomic_DNA"/>
</dbReference>
<dbReference type="Pfam" id="PF09339">
    <property type="entry name" value="HTH_IclR"/>
    <property type="match status" value="1"/>
</dbReference>